<evidence type="ECO:0000256" key="6">
    <source>
        <dbReference type="ARBA" id="ARBA00023136"/>
    </source>
</evidence>
<keyword evidence="6 8" id="KW-0472">Membrane</keyword>
<dbReference type="Gene3D" id="2.60.40.1120">
    <property type="entry name" value="Carboxypeptidase-like, regulatory domain"/>
    <property type="match status" value="1"/>
</dbReference>
<proteinExistence type="inferred from homology"/>
<evidence type="ECO:0000259" key="9">
    <source>
        <dbReference type="Pfam" id="PF07660"/>
    </source>
</evidence>
<feature type="domain" description="TonB-dependent receptor plug" evidence="10">
    <location>
        <begin position="226"/>
        <end position="353"/>
    </location>
</feature>
<dbReference type="PANTHER" id="PTHR30069">
    <property type="entry name" value="TONB-DEPENDENT OUTER MEMBRANE RECEPTOR"/>
    <property type="match status" value="1"/>
</dbReference>
<reference evidence="11 12" key="1">
    <citation type="submission" date="2018-10" db="EMBL/GenBank/DDBJ databases">
        <title>Butyricimonas faecalis sp. nov., isolated from human faeces and emended description of the genus Butyricimonas.</title>
        <authorList>
            <person name="Le Roy T."/>
            <person name="Van der Smissen P."/>
            <person name="Paquot A."/>
            <person name="Delzenne N."/>
            <person name="Muccioli G."/>
            <person name="Collet J.-F."/>
            <person name="Cani P.D."/>
        </authorList>
    </citation>
    <scope>NUCLEOTIDE SEQUENCE [LARGE SCALE GENOMIC DNA]</scope>
    <source>
        <strain evidence="11 12">H184</strain>
    </source>
</reference>
<comment type="subcellular location">
    <subcellularLocation>
        <location evidence="1 8">Cell outer membrane</location>
        <topology evidence="1 8">Multi-pass membrane protein</topology>
    </subcellularLocation>
</comment>
<dbReference type="SUPFAM" id="SSF56935">
    <property type="entry name" value="Porins"/>
    <property type="match status" value="1"/>
</dbReference>
<keyword evidence="5" id="KW-0732">Signal</keyword>
<evidence type="ECO:0000256" key="2">
    <source>
        <dbReference type="ARBA" id="ARBA00022448"/>
    </source>
</evidence>
<dbReference type="PANTHER" id="PTHR30069:SF29">
    <property type="entry name" value="HEMOGLOBIN AND HEMOGLOBIN-HAPTOGLOBIN-BINDING PROTEIN 1-RELATED"/>
    <property type="match status" value="1"/>
</dbReference>
<dbReference type="Gene3D" id="2.40.170.20">
    <property type="entry name" value="TonB-dependent receptor, beta-barrel domain"/>
    <property type="match status" value="1"/>
</dbReference>
<evidence type="ECO:0000256" key="4">
    <source>
        <dbReference type="ARBA" id="ARBA00022692"/>
    </source>
</evidence>
<dbReference type="GO" id="GO:0015344">
    <property type="term" value="F:siderophore uptake transmembrane transporter activity"/>
    <property type="evidence" value="ECO:0007669"/>
    <property type="project" value="TreeGrafter"/>
</dbReference>
<dbReference type="EMBL" id="CP032819">
    <property type="protein sequence ID" value="AZS31792.1"/>
    <property type="molecule type" value="Genomic_DNA"/>
</dbReference>
<dbReference type="InterPro" id="IPR037066">
    <property type="entry name" value="Plug_dom_sf"/>
</dbReference>
<dbReference type="InterPro" id="IPR012910">
    <property type="entry name" value="Plug_dom"/>
</dbReference>
<feature type="domain" description="Secretin/TonB short N-terminal" evidence="9">
    <location>
        <begin position="70"/>
        <end position="118"/>
    </location>
</feature>
<evidence type="ECO:0000259" key="10">
    <source>
        <dbReference type="Pfam" id="PF07715"/>
    </source>
</evidence>
<dbReference type="PROSITE" id="PS52016">
    <property type="entry name" value="TONB_DEPENDENT_REC_3"/>
    <property type="match status" value="1"/>
</dbReference>
<dbReference type="GO" id="GO:0009279">
    <property type="term" value="C:cell outer membrane"/>
    <property type="evidence" value="ECO:0007669"/>
    <property type="project" value="UniProtKB-SubCell"/>
</dbReference>
<comment type="similarity">
    <text evidence="8">Belongs to the TonB-dependent receptor family.</text>
</comment>
<dbReference type="InterPro" id="IPR023996">
    <property type="entry name" value="TonB-dep_OMP_SusC/RagA"/>
</dbReference>
<dbReference type="NCBIfam" id="TIGR04057">
    <property type="entry name" value="SusC_RagA_signa"/>
    <property type="match status" value="1"/>
</dbReference>
<evidence type="ECO:0000313" key="12">
    <source>
        <dbReference type="Proteomes" id="UP000270673"/>
    </source>
</evidence>
<dbReference type="Pfam" id="PF07660">
    <property type="entry name" value="STN"/>
    <property type="match status" value="1"/>
</dbReference>
<evidence type="ECO:0000256" key="5">
    <source>
        <dbReference type="ARBA" id="ARBA00022729"/>
    </source>
</evidence>
<dbReference type="NCBIfam" id="TIGR04056">
    <property type="entry name" value="OMP_RagA_SusC"/>
    <property type="match status" value="1"/>
</dbReference>
<dbReference type="Proteomes" id="UP000270673">
    <property type="component" value="Chromosome"/>
</dbReference>
<dbReference type="InterPro" id="IPR039426">
    <property type="entry name" value="TonB-dep_rcpt-like"/>
</dbReference>
<dbReference type="KEGG" id="buy:D8S85_21070"/>
<dbReference type="InterPro" id="IPR036942">
    <property type="entry name" value="Beta-barrel_TonB_sf"/>
</dbReference>
<accession>A0A3Q9IWT2</accession>
<organism evidence="11 12">
    <name type="scientific">Butyricimonas faecalis</name>
    <dbReference type="NCBI Taxonomy" id="2093856"/>
    <lineage>
        <taxon>Bacteria</taxon>
        <taxon>Pseudomonadati</taxon>
        <taxon>Bacteroidota</taxon>
        <taxon>Bacteroidia</taxon>
        <taxon>Bacteroidales</taxon>
        <taxon>Odoribacteraceae</taxon>
        <taxon>Butyricimonas</taxon>
    </lineage>
</organism>
<evidence type="ECO:0000256" key="3">
    <source>
        <dbReference type="ARBA" id="ARBA00022452"/>
    </source>
</evidence>
<sequence>MYKCMKKKGRMGIQKYARSKILRIMKLTVVFLFVTFLSVSASSLAQKTTIRVNNTSLKQVFREIRQKMGYTFVFNEQIVNKEGKVSLDITSDDIHEILNKCLENTSLNYEIQGDVIVILFQEKQITKEEEKGVVKITGNVKDKNGSPLPGVTVLVKGTTVGVATDVNGNYSIVLPEIKEPVLVFSFIGMKTEEIGANKKVINVVMHESAEQLEEVVVNTGYQTINVRNLTSSVSSVKAEDILVAGMTSIDAALEGRIPDLLLMSNFGEVGSTPRIRIRGTSTLLGNREPLWVLDGIILTDPVRVDPTDLNNPDYINIIGNAISGINPQDIERIDVLKDASATALYGTRAANGVIVVTTKKGRSGKARLSYNHTSKLTRRPRYSDRDINLMNSQERVRFGKELTDMHYIFPEGMVMVGYEGAFYRLQTGSSNYEQFMNEVNFYEKVNTDWFDVLTRDAYSHGHNISISGGSDDMRYYTSIGYDRENGVSKTTYTERYTALINLNTELFGKLRLGFQLNGNIQKKNHLMESINTMDYAYNTTRALPCYNEDGSLFFYENRYYSHANHPGKKYRFNILNEINNSSNEYDGEGLSARLDLKYNIMEGWDINVLGSYNRSSTLQEKWWGEKTQYVAMLRDAEVDEKPLTDAEGGYCELPYGGVLLTTNSISSGYTFRVQSDFRHLFGSDVHHLFTVSVGFEANSSKYKSYSDEKRGFMKDRGLQFTDATGITLSDYVRYESWIKKNHLTISDNLTNMLAGYATVSYSYENHFTLNVNGRFDASNKFGSRSNEKFLPVWSVSGMWNGKENLLKNVEFVSNLQLRASFGIQGNMLDDQSPNLIIRKGTIDANYGQNISNVERFPNPNLRWEQTNSLNLTLDVELFASRLAISGSYFLKKTKDCFTDVEISPLNGFYSYVMNNGNLTNKGYNLGISGTPIRTDNFTWQVNTYWSGNYNEVKAQTTEDYSISDYLDGRALMNGKPVGTFYSYKFLGLNPSNGVPVFDDWEERRNQLVGKSLDEVVKLVLEDSGSREPKFFGSFSTSLTYKNVSLQASFVYSLGSKIRLFSLYNPIIEGISSDANVRKEFTNRWQVSGDELRTNVPVILSPADPDYDNYREHYCKEPGLNIANFASNVWDMYDKSNLRVVSGDYLKCNSITMRYSFSPNLLQKTPFSSAYITLNATNVFTISAKELKGQDPTQAGFAKPNLSIRPAYSLGLNVSF</sequence>
<evidence type="ECO:0000256" key="7">
    <source>
        <dbReference type="ARBA" id="ARBA00023237"/>
    </source>
</evidence>
<dbReference type="InterPro" id="IPR011662">
    <property type="entry name" value="Secretin/TonB_short_N"/>
</dbReference>
<dbReference type="Pfam" id="PF13715">
    <property type="entry name" value="CarbopepD_reg_2"/>
    <property type="match status" value="1"/>
</dbReference>
<keyword evidence="12" id="KW-1185">Reference proteome</keyword>
<keyword evidence="2 8" id="KW-0813">Transport</keyword>
<keyword evidence="7 8" id="KW-0998">Cell outer membrane</keyword>
<dbReference type="InterPro" id="IPR008969">
    <property type="entry name" value="CarboxyPept-like_regulatory"/>
</dbReference>
<protein>
    <submittedName>
        <fullName evidence="11">SusC/RagA family TonB-linked outer membrane protein</fullName>
    </submittedName>
</protein>
<evidence type="ECO:0000256" key="8">
    <source>
        <dbReference type="PROSITE-ProRule" id="PRU01360"/>
    </source>
</evidence>
<dbReference type="OrthoDB" id="9768177at2"/>
<dbReference type="AlphaFoldDB" id="A0A3Q9IWT2"/>
<keyword evidence="3 8" id="KW-1134">Transmembrane beta strand</keyword>
<dbReference type="InterPro" id="IPR023997">
    <property type="entry name" value="TonB-dep_OMP_SusC/RagA_CS"/>
</dbReference>
<evidence type="ECO:0000313" key="11">
    <source>
        <dbReference type="EMBL" id="AZS31792.1"/>
    </source>
</evidence>
<dbReference type="Gene3D" id="2.170.130.10">
    <property type="entry name" value="TonB-dependent receptor, plug domain"/>
    <property type="match status" value="1"/>
</dbReference>
<dbReference type="SUPFAM" id="SSF49464">
    <property type="entry name" value="Carboxypeptidase regulatory domain-like"/>
    <property type="match status" value="1"/>
</dbReference>
<evidence type="ECO:0000256" key="1">
    <source>
        <dbReference type="ARBA" id="ARBA00004571"/>
    </source>
</evidence>
<name>A0A3Q9IWT2_9BACT</name>
<dbReference type="GO" id="GO:0044718">
    <property type="term" value="P:siderophore transmembrane transport"/>
    <property type="evidence" value="ECO:0007669"/>
    <property type="project" value="TreeGrafter"/>
</dbReference>
<dbReference type="Pfam" id="PF07715">
    <property type="entry name" value="Plug"/>
    <property type="match status" value="1"/>
</dbReference>
<gene>
    <name evidence="11" type="ORF">D8S85_21070</name>
</gene>
<keyword evidence="4 8" id="KW-0812">Transmembrane</keyword>